<dbReference type="PROSITE" id="PS50887">
    <property type="entry name" value="GGDEF"/>
    <property type="match status" value="1"/>
</dbReference>
<gene>
    <name evidence="5" type="ORF">BGCPKDLD_2825</name>
</gene>
<keyword evidence="3" id="KW-1133">Transmembrane helix</keyword>
<dbReference type="InterPro" id="IPR000160">
    <property type="entry name" value="GGDEF_dom"/>
</dbReference>
<comment type="catalytic activity">
    <reaction evidence="2">
        <text>2 GTP = 3',3'-c-di-GMP + 2 diphosphate</text>
        <dbReference type="Rhea" id="RHEA:24898"/>
        <dbReference type="ChEBI" id="CHEBI:33019"/>
        <dbReference type="ChEBI" id="CHEBI:37565"/>
        <dbReference type="ChEBI" id="CHEBI:58805"/>
        <dbReference type="EC" id="2.7.7.65"/>
    </reaction>
</comment>
<dbReference type="PANTHER" id="PTHR45138">
    <property type="entry name" value="REGULATORY COMPONENTS OF SENSORY TRANSDUCTION SYSTEM"/>
    <property type="match status" value="1"/>
</dbReference>
<dbReference type="Proteomes" id="UP001055093">
    <property type="component" value="Unassembled WGS sequence"/>
</dbReference>
<dbReference type="InterPro" id="IPR050469">
    <property type="entry name" value="Diguanylate_Cyclase"/>
</dbReference>
<evidence type="ECO:0000256" key="2">
    <source>
        <dbReference type="ARBA" id="ARBA00034247"/>
    </source>
</evidence>
<dbReference type="CDD" id="cd01949">
    <property type="entry name" value="GGDEF"/>
    <property type="match status" value="1"/>
</dbReference>
<feature type="transmembrane region" description="Helical" evidence="3">
    <location>
        <begin position="154"/>
        <end position="178"/>
    </location>
</feature>
<feature type="transmembrane region" description="Helical" evidence="3">
    <location>
        <begin position="119"/>
        <end position="142"/>
    </location>
</feature>
<organism evidence="5 6">
    <name type="scientific">Methylorubrum suomiense</name>
    <dbReference type="NCBI Taxonomy" id="144191"/>
    <lineage>
        <taxon>Bacteria</taxon>
        <taxon>Pseudomonadati</taxon>
        <taxon>Pseudomonadota</taxon>
        <taxon>Alphaproteobacteria</taxon>
        <taxon>Hyphomicrobiales</taxon>
        <taxon>Methylobacteriaceae</taxon>
        <taxon>Methylorubrum</taxon>
    </lineage>
</organism>
<dbReference type="RefSeq" id="WP_137829646.1">
    <property type="nucleotide sequence ID" value="NZ_BPRE01000008.1"/>
</dbReference>
<feature type="domain" description="GGDEF" evidence="4">
    <location>
        <begin position="242"/>
        <end position="371"/>
    </location>
</feature>
<feature type="transmembrane region" description="Helical" evidence="3">
    <location>
        <begin position="38"/>
        <end position="60"/>
    </location>
</feature>
<name>A0ABQ4UV88_9HYPH</name>
<reference evidence="5" key="1">
    <citation type="journal article" date="2021" name="Front. Microbiol.">
        <title>Comprehensive Comparative Genomics and Phenotyping of Methylobacterium Species.</title>
        <authorList>
            <person name="Alessa O."/>
            <person name="Ogura Y."/>
            <person name="Fujitani Y."/>
            <person name="Takami H."/>
            <person name="Hayashi T."/>
            <person name="Sahin N."/>
            <person name="Tani A."/>
        </authorList>
    </citation>
    <scope>NUCLEOTIDE SEQUENCE</scope>
    <source>
        <strain evidence="5">DSM 14458</strain>
    </source>
</reference>
<feature type="transmembrane region" description="Helical" evidence="3">
    <location>
        <begin position="12"/>
        <end position="31"/>
    </location>
</feature>
<dbReference type="InterPro" id="IPR029787">
    <property type="entry name" value="Nucleotide_cyclase"/>
</dbReference>
<sequence>MPDLPDIQTLRWCSMLASLAFFGVFAGLWLGRRDERHYLHWAGGSLLYTLVIFSFTISAHTPFQDGILYALLSASTLCVLTGVRRFDGRPPFPAWLLLPVAAAGLGYGLPAHLVGADSAAARIGGTLGSMATMALTGGLLIFGSAKVRGPGRRIAGAALLGYVPAFLAAIAAEAFGAAGVNMAALIPMLADQLLLAVLNLGLIAMPGERAQMQLREAALRDPLTGVWNRAGLAALPPRLLGPETAVIVLDIDHFKAINDQHGHGAGDRVLIALVETARAVLPITDAEIVRLGGDEFVAVLPGRSLAEASWLADEIRHALRRAVQSRPDLPPCTVSLGIATREPGDPDLARAIERADAKLYQAKAQGRDRAA</sequence>
<evidence type="ECO:0000256" key="3">
    <source>
        <dbReference type="SAM" id="Phobius"/>
    </source>
</evidence>
<protein>
    <recommendedName>
        <fullName evidence="1">diguanylate cyclase</fullName>
        <ecNumber evidence="1">2.7.7.65</ecNumber>
    </recommendedName>
</protein>
<feature type="transmembrane region" description="Helical" evidence="3">
    <location>
        <begin position="66"/>
        <end position="83"/>
    </location>
</feature>
<dbReference type="NCBIfam" id="TIGR00254">
    <property type="entry name" value="GGDEF"/>
    <property type="match status" value="1"/>
</dbReference>
<reference evidence="5" key="2">
    <citation type="submission" date="2021-08" db="EMBL/GenBank/DDBJ databases">
        <authorList>
            <person name="Tani A."/>
            <person name="Ola A."/>
            <person name="Ogura Y."/>
            <person name="Katsura K."/>
            <person name="Hayashi T."/>
        </authorList>
    </citation>
    <scope>NUCLEOTIDE SEQUENCE</scope>
    <source>
        <strain evidence="5">DSM 14458</strain>
    </source>
</reference>
<keyword evidence="3" id="KW-0812">Transmembrane</keyword>
<feature type="transmembrane region" description="Helical" evidence="3">
    <location>
        <begin position="95"/>
        <end position="113"/>
    </location>
</feature>
<dbReference type="PANTHER" id="PTHR45138:SF9">
    <property type="entry name" value="DIGUANYLATE CYCLASE DGCM-RELATED"/>
    <property type="match status" value="1"/>
</dbReference>
<keyword evidence="6" id="KW-1185">Reference proteome</keyword>
<comment type="caution">
    <text evidence="5">The sequence shown here is derived from an EMBL/GenBank/DDBJ whole genome shotgun (WGS) entry which is preliminary data.</text>
</comment>
<evidence type="ECO:0000313" key="5">
    <source>
        <dbReference type="EMBL" id="GJE76233.1"/>
    </source>
</evidence>
<dbReference type="Pfam" id="PF00990">
    <property type="entry name" value="GGDEF"/>
    <property type="match status" value="1"/>
</dbReference>
<dbReference type="EMBL" id="BPRE01000008">
    <property type="protein sequence ID" value="GJE76233.1"/>
    <property type="molecule type" value="Genomic_DNA"/>
</dbReference>
<dbReference type="SMART" id="SM00267">
    <property type="entry name" value="GGDEF"/>
    <property type="match status" value="1"/>
</dbReference>
<proteinExistence type="predicted"/>
<dbReference type="SUPFAM" id="SSF55073">
    <property type="entry name" value="Nucleotide cyclase"/>
    <property type="match status" value="1"/>
</dbReference>
<accession>A0ABQ4UV88</accession>
<dbReference type="Gene3D" id="3.30.70.270">
    <property type="match status" value="1"/>
</dbReference>
<evidence type="ECO:0000259" key="4">
    <source>
        <dbReference type="PROSITE" id="PS50887"/>
    </source>
</evidence>
<evidence type="ECO:0000313" key="6">
    <source>
        <dbReference type="Proteomes" id="UP001055093"/>
    </source>
</evidence>
<evidence type="ECO:0000256" key="1">
    <source>
        <dbReference type="ARBA" id="ARBA00012528"/>
    </source>
</evidence>
<dbReference type="EC" id="2.7.7.65" evidence="1"/>
<dbReference type="InterPro" id="IPR043128">
    <property type="entry name" value="Rev_trsase/Diguanyl_cyclase"/>
</dbReference>
<keyword evidence="3" id="KW-0472">Membrane</keyword>